<reference evidence="2 3" key="1">
    <citation type="journal article" date="2020" name="mSystems">
        <title>Defining Genomic and Predicted Metabolic Features of the Acetobacterium Genus.</title>
        <authorList>
            <person name="Ross D.E."/>
            <person name="Marshall C.W."/>
            <person name="Gulliver D."/>
            <person name="May H.D."/>
            <person name="Norman R.S."/>
        </authorList>
    </citation>
    <scope>NUCLEOTIDE SEQUENCE [LARGE SCALE GENOMIC DNA]</scope>
    <source>
        <strain evidence="2 3">DSM 4132</strain>
    </source>
</reference>
<dbReference type="InterPro" id="IPR012505">
    <property type="entry name" value="YbbR"/>
</dbReference>
<dbReference type="EMBL" id="WJBE01000009">
    <property type="protein sequence ID" value="MBC3900230.1"/>
    <property type="molecule type" value="Genomic_DNA"/>
</dbReference>
<keyword evidence="1" id="KW-1133">Transmembrane helix</keyword>
<proteinExistence type="predicted"/>
<dbReference type="RefSeq" id="WP_186894500.1">
    <property type="nucleotide sequence ID" value="NZ_WJBE01000009.1"/>
</dbReference>
<gene>
    <name evidence="2" type="ORF">GH811_11435</name>
</gene>
<dbReference type="PANTHER" id="PTHR37804:SF1">
    <property type="entry name" value="CDAA REGULATORY PROTEIN CDAR"/>
    <property type="match status" value="1"/>
</dbReference>
<comment type="caution">
    <text evidence="2">The sequence shown here is derived from an EMBL/GenBank/DDBJ whole genome shotgun (WGS) entry which is preliminary data.</text>
</comment>
<evidence type="ECO:0000256" key="1">
    <source>
        <dbReference type="SAM" id="Phobius"/>
    </source>
</evidence>
<name>A0ABR6YYC8_9FIRM</name>
<dbReference type="PANTHER" id="PTHR37804">
    <property type="entry name" value="CDAA REGULATORY PROTEIN CDAR"/>
    <property type="match status" value="1"/>
</dbReference>
<keyword evidence="1" id="KW-0472">Membrane</keyword>
<evidence type="ECO:0000313" key="3">
    <source>
        <dbReference type="Proteomes" id="UP000622405"/>
    </source>
</evidence>
<dbReference type="Pfam" id="PF07949">
    <property type="entry name" value="YbbR"/>
    <property type="match status" value="3"/>
</dbReference>
<organism evidence="2 3">
    <name type="scientific">Acetobacterium malicum</name>
    <dbReference type="NCBI Taxonomy" id="52692"/>
    <lineage>
        <taxon>Bacteria</taxon>
        <taxon>Bacillati</taxon>
        <taxon>Bacillota</taxon>
        <taxon>Clostridia</taxon>
        <taxon>Eubacteriales</taxon>
        <taxon>Eubacteriaceae</taxon>
        <taxon>Acetobacterium</taxon>
    </lineage>
</organism>
<dbReference type="Gene3D" id="2.170.120.40">
    <property type="entry name" value="YbbR-like domain"/>
    <property type="match status" value="2"/>
</dbReference>
<dbReference type="Gene3D" id="2.170.120.30">
    <property type="match status" value="2"/>
</dbReference>
<feature type="transmembrane region" description="Helical" evidence="1">
    <location>
        <begin position="14"/>
        <end position="31"/>
    </location>
</feature>
<keyword evidence="3" id="KW-1185">Reference proteome</keyword>
<dbReference type="InterPro" id="IPR053154">
    <property type="entry name" value="c-di-AMP_regulator"/>
</dbReference>
<protein>
    <recommendedName>
        <fullName evidence="4">YbbR domain-containing protein</fullName>
    </recommendedName>
</protein>
<evidence type="ECO:0008006" key="4">
    <source>
        <dbReference type="Google" id="ProtNLM"/>
    </source>
</evidence>
<dbReference type="Proteomes" id="UP000622405">
    <property type="component" value="Unassembled WGS sequence"/>
</dbReference>
<evidence type="ECO:0000313" key="2">
    <source>
        <dbReference type="EMBL" id="MBC3900230.1"/>
    </source>
</evidence>
<accession>A0ABR6YYC8</accession>
<sequence>MAANKKKISLRERLFRILASVGIAITLWFMVNGNADMLITQDFNSIPITLNKVESLTEKNLVLADDKNYYLNLQVKGTDKNLRNVNMKEVTAEVDLSDIEAKGTYDLDVEVKGLANSVIISSMNPTSLSIEVDNIIKENLDVVILLEGKPANDLSVISAESLEQVEVEGPEASIARIDKITATADVSGLESDTTRHLEVAAYDATGDPITDLEILPNVVKTEIVLGKTKSIGIIPSTTGSPANGYIVTGVQVEPSKVLVGANEALLNSIETIPMDPIDVSGQSKTFTKDINLTPPVGCYFLDDGGKVKVTVSIESPVEKSFTIDKVNTKNLGTGLVAAKVKDARVVVKLEGASSILNSLNASQIEAFVDCANLPPGEYELPIQTNLSQSLVKSITPAKTTVIIE</sequence>
<keyword evidence="1" id="KW-0812">Transmembrane</keyword>